<organism evidence="3 4">
    <name type="scientific">Halorientalis pallida</name>
    <dbReference type="NCBI Taxonomy" id="2479928"/>
    <lineage>
        <taxon>Archaea</taxon>
        <taxon>Methanobacteriati</taxon>
        <taxon>Methanobacteriota</taxon>
        <taxon>Stenosarchaea group</taxon>
        <taxon>Halobacteria</taxon>
        <taxon>Halobacteriales</taxon>
        <taxon>Haloarculaceae</taxon>
        <taxon>Halorientalis</taxon>
    </lineage>
</organism>
<feature type="domain" description="AB hydrolase-1" evidence="2">
    <location>
        <begin position="38"/>
        <end position="272"/>
    </location>
</feature>
<dbReference type="InterPro" id="IPR029058">
    <property type="entry name" value="AB_hydrolase_fold"/>
</dbReference>
<dbReference type="InterPro" id="IPR050228">
    <property type="entry name" value="Carboxylesterase_BioH"/>
</dbReference>
<dbReference type="Pfam" id="PF00561">
    <property type="entry name" value="Abhydrolase_1"/>
    <property type="match status" value="1"/>
</dbReference>
<keyword evidence="4" id="KW-1185">Reference proteome</keyword>
<dbReference type="Gene3D" id="3.40.50.1820">
    <property type="entry name" value="alpha/beta hydrolase"/>
    <property type="match status" value="1"/>
</dbReference>
<accession>A0A498L240</accession>
<reference evidence="3 4" key="1">
    <citation type="submission" date="2019-01" db="EMBL/GenBank/DDBJ databases">
        <title>Halorientalis sp. F13-25 a new haloarchaeum isolated from hypersaline water.</title>
        <authorList>
            <person name="Ana D.-V."/>
            <person name="Cristina S.-P."/>
            <person name="Antonio V."/>
        </authorList>
    </citation>
    <scope>NUCLEOTIDE SEQUENCE [LARGE SCALE GENOMIC DNA]</scope>
    <source>
        <strain evidence="3 4">F13-25</strain>
    </source>
</reference>
<dbReference type="OrthoDB" id="7531at2157"/>
<dbReference type="AlphaFoldDB" id="A0A498L240"/>
<dbReference type="PRINTS" id="PR00111">
    <property type="entry name" value="ABHYDROLASE"/>
</dbReference>
<dbReference type="Proteomes" id="UP000289691">
    <property type="component" value="Unassembled WGS sequence"/>
</dbReference>
<keyword evidence="3" id="KW-0378">Hydrolase</keyword>
<dbReference type="GO" id="GO:0016787">
    <property type="term" value="F:hydrolase activity"/>
    <property type="evidence" value="ECO:0007669"/>
    <property type="project" value="UniProtKB-KW"/>
</dbReference>
<comment type="caution">
    <text evidence="3">The sequence shown here is derived from an EMBL/GenBank/DDBJ whole genome shotgun (WGS) entry which is preliminary data.</text>
</comment>
<gene>
    <name evidence="3" type="ORF">EAF64_10945</name>
</gene>
<sequence length="296" mass="32298">MSQIESKRTEKAFPGSERRTVDLPQGPIQYYDIGSGEPVLFVHGAFVDGNLWRNVAEPLSDTARCLVPTLPLGGHDVAMDPDADLTPSGVADLLAQFLDEIGVERVTLVGNDTGGAICQVFLAAYPERVERLVLTNCDAFDNFPPIQALPFVWGARIPGAVGLFARVLGSQRIRRQTFALLAKHPIQPDVLDGYTDSLRSDAAVRRDLRKALLGVSPEYTNEAATVFPTFDRPVLLAWAPEDPIFPLEDAQALADRFPNARLERVDGSNALVPEDQPDRLVDLLVDFLSASVQVPS</sequence>
<dbReference type="InterPro" id="IPR000073">
    <property type="entry name" value="AB_hydrolase_1"/>
</dbReference>
<feature type="region of interest" description="Disordered" evidence="1">
    <location>
        <begin position="1"/>
        <end position="20"/>
    </location>
</feature>
<name>A0A498L240_9EURY</name>
<proteinExistence type="predicted"/>
<evidence type="ECO:0000313" key="4">
    <source>
        <dbReference type="Proteomes" id="UP000289691"/>
    </source>
</evidence>
<dbReference type="PANTHER" id="PTHR43194:SF2">
    <property type="entry name" value="PEROXISOMAL MEMBRANE PROTEIN LPX1"/>
    <property type="match status" value="1"/>
</dbReference>
<dbReference type="PANTHER" id="PTHR43194">
    <property type="entry name" value="HYDROLASE ALPHA/BETA FOLD FAMILY"/>
    <property type="match status" value="1"/>
</dbReference>
<evidence type="ECO:0000313" key="3">
    <source>
        <dbReference type="EMBL" id="RXK49421.1"/>
    </source>
</evidence>
<protein>
    <submittedName>
        <fullName evidence="3">Alpha/beta hydrolase</fullName>
    </submittedName>
</protein>
<dbReference type="EMBL" id="RDFA01000003">
    <property type="protein sequence ID" value="RXK49421.1"/>
    <property type="molecule type" value="Genomic_DNA"/>
</dbReference>
<evidence type="ECO:0000259" key="2">
    <source>
        <dbReference type="Pfam" id="PF00561"/>
    </source>
</evidence>
<dbReference type="SUPFAM" id="SSF53474">
    <property type="entry name" value="alpha/beta-Hydrolases"/>
    <property type="match status" value="1"/>
</dbReference>
<evidence type="ECO:0000256" key="1">
    <source>
        <dbReference type="SAM" id="MobiDB-lite"/>
    </source>
</evidence>
<dbReference type="RefSeq" id="WP_129069017.1">
    <property type="nucleotide sequence ID" value="NZ_RDFA01000003.1"/>
</dbReference>